<dbReference type="GO" id="GO:0006397">
    <property type="term" value="P:mRNA processing"/>
    <property type="evidence" value="ECO:0007669"/>
    <property type="project" value="UniProtKB-KW"/>
</dbReference>
<evidence type="ECO:0000256" key="6">
    <source>
        <dbReference type="ARBA" id="ARBA00022801"/>
    </source>
</evidence>
<evidence type="ECO:0000313" key="10">
    <source>
        <dbReference type="EMBL" id="CAG7687315.1"/>
    </source>
</evidence>
<gene>
    <name evidence="10" type="ORF">AFUS01_LOCUS3250</name>
</gene>
<dbReference type="Pfam" id="PF00929">
    <property type="entry name" value="RNase_T"/>
    <property type="match status" value="1"/>
</dbReference>
<evidence type="ECO:0000259" key="9">
    <source>
        <dbReference type="PROSITE" id="PS50235"/>
    </source>
</evidence>
<dbReference type="InterPro" id="IPR028881">
    <property type="entry name" value="PAN2_UCH_dom"/>
</dbReference>
<evidence type="ECO:0000256" key="4">
    <source>
        <dbReference type="ARBA" id="ARBA00022722"/>
    </source>
</evidence>
<name>A0A8J2J576_9HEXA</name>
<evidence type="ECO:0000256" key="1">
    <source>
        <dbReference type="ARBA" id="ARBA00001663"/>
    </source>
</evidence>
<keyword evidence="3" id="KW-0507">mRNA processing</keyword>
<evidence type="ECO:0000313" key="11">
    <source>
        <dbReference type="Proteomes" id="UP000708208"/>
    </source>
</evidence>
<reference evidence="10" key="1">
    <citation type="submission" date="2021-06" db="EMBL/GenBank/DDBJ databases">
        <authorList>
            <person name="Hodson N. C."/>
            <person name="Mongue J. A."/>
            <person name="Jaron S. K."/>
        </authorList>
    </citation>
    <scope>NUCLEOTIDE SEQUENCE</scope>
</reference>
<keyword evidence="8" id="KW-0539">Nucleus</keyword>
<keyword evidence="2" id="KW-0963">Cytoplasm</keyword>
<dbReference type="EMBL" id="CAJVCH010019502">
    <property type="protein sequence ID" value="CAG7687315.1"/>
    <property type="molecule type" value="Genomic_DNA"/>
</dbReference>
<keyword evidence="7" id="KW-0269">Exonuclease</keyword>
<dbReference type="Pfam" id="PF13423">
    <property type="entry name" value="UCH_1"/>
    <property type="match status" value="1"/>
</dbReference>
<keyword evidence="11" id="KW-1185">Reference proteome</keyword>
<dbReference type="PANTHER" id="PTHR15728:SF0">
    <property type="entry name" value="PAN2-PAN3 DEADENYLATION COMPLEX CATALYTIC SUBUNIT PAN2"/>
    <property type="match status" value="1"/>
</dbReference>
<evidence type="ECO:0000256" key="7">
    <source>
        <dbReference type="ARBA" id="ARBA00022839"/>
    </source>
</evidence>
<dbReference type="Proteomes" id="UP000708208">
    <property type="component" value="Unassembled WGS sequence"/>
</dbReference>
<evidence type="ECO:0000256" key="5">
    <source>
        <dbReference type="ARBA" id="ARBA00022723"/>
    </source>
</evidence>
<comment type="catalytic activity">
    <reaction evidence="1">
        <text>Exonucleolytic cleavage of poly(A) to 5'-AMP.</text>
        <dbReference type="EC" id="3.1.13.4"/>
    </reaction>
</comment>
<dbReference type="AlphaFoldDB" id="A0A8J2J576"/>
<dbReference type="GO" id="GO:0004535">
    <property type="term" value="F:poly(A)-specific ribonuclease activity"/>
    <property type="evidence" value="ECO:0007669"/>
    <property type="project" value="UniProtKB-EC"/>
</dbReference>
<dbReference type="CDD" id="cd06143">
    <property type="entry name" value="PAN2_exo"/>
    <property type="match status" value="1"/>
</dbReference>
<feature type="domain" description="USP" evidence="9">
    <location>
        <begin position="400"/>
        <end position="777"/>
    </location>
</feature>
<dbReference type="PROSITE" id="PS50235">
    <property type="entry name" value="USP_3"/>
    <property type="match status" value="1"/>
</dbReference>
<protein>
    <recommendedName>
        <fullName evidence="9">USP domain-containing protein</fullName>
    </recommendedName>
</protein>
<keyword evidence="5" id="KW-0479">Metal-binding</keyword>
<dbReference type="GO" id="GO:0046872">
    <property type="term" value="F:metal ion binding"/>
    <property type="evidence" value="ECO:0007669"/>
    <property type="project" value="UniProtKB-KW"/>
</dbReference>
<organism evidence="10 11">
    <name type="scientific">Allacma fusca</name>
    <dbReference type="NCBI Taxonomy" id="39272"/>
    <lineage>
        <taxon>Eukaryota</taxon>
        <taxon>Metazoa</taxon>
        <taxon>Ecdysozoa</taxon>
        <taxon>Arthropoda</taxon>
        <taxon>Hexapoda</taxon>
        <taxon>Collembola</taxon>
        <taxon>Symphypleona</taxon>
        <taxon>Sminthuridae</taxon>
        <taxon>Allacma</taxon>
    </lineage>
</organism>
<dbReference type="FunFam" id="2.130.10.10:FF:000421">
    <property type="entry name" value="PAN2-PAN3 deadenylation complex catalytic subunit PAN2"/>
    <property type="match status" value="1"/>
</dbReference>
<dbReference type="SMART" id="SM00479">
    <property type="entry name" value="EXOIII"/>
    <property type="match status" value="1"/>
</dbReference>
<dbReference type="PANTHER" id="PTHR15728">
    <property type="entry name" value="DEADENYLATION COMPLEX CATALYTIC SUBUNIT PAN2"/>
    <property type="match status" value="1"/>
</dbReference>
<dbReference type="InterPro" id="IPR013520">
    <property type="entry name" value="Ribonucl_H"/>
</dbReference>
<evidence type="ECO:0000256" key="8">
    <source>
        <dbReference type="ARBA" id="ARBA00023242"/>
    </source>
</evidence>
<dbReference type="GO" id="GO:0031251">
    <property type="term" value="C:PAN complex"/>
    <property type="evidence" value="ECO:0007669"/>
    <property type="project" value="TreeGrafter"/>
</dbReference>
<dbReference type="GO" id="GO:0000932">
    <property type="term" value="C:P-body"/>
    <property type="evidence" value="ECO:0007669"/>
    <property type="project" value="TreeGrafter"/>
</dbReference>
<dbReference type="InterPro" id="IPR048841">
    <property type="entry name" value="PAN2_N"/>
</dbReference>
<sequence>MYYDENDANILIGEAAVEGGDYHGEFQKVNSVVMDERCGVSAVAFDLHEELVWVGNQGGHVTSFYGQTMEKYTSFKVHPTEEIRAIVPFDEVMLFLSQTQLRGQIRRGLPSFNHVSENMQAMQCMISTDPARVLMGGHQNQMIEYDLPTQREIRLMHLPNESTCAILRAQHQNRYILAGDPSGHICLMDNRTLKVEHGIDAHNGSLSDFDVHGNLMVTCGFSARQGNLSVDRFIKVYDIRALRAMAPIQLSIDPLLLRFLPSFSSRIAAVSSNGQMEILETQAVSQANICIYQVASSPSAQSTSFDVSSSCHHMSFGDSSGYVTLFSAPNTSMFNVYSRETEFPDPPPEPVNIENSFLAQIPLYYGTTELLSDWPPELTERIYRKTPPINQTILNSMKMVGTIGYAPNPGLFRRNQVTYKMNEYKQTWRTNIVGWMETSSIRINMTSSIGVSGVGNFLRVFRMVPEASALGLILNDNMKNKGCLLRIIQNWNRFILHHIEGELGKQGDPISKLFAMKQENMNRCTKCGREEKKQSTVLLSNLLYSSDGIKMQAKSKSSVQSSAESSNGKRLKFIELLQRSLCPEQTTPAWCERCEKYQPTFQCRVPTALPPILSLNTCLDNTHDFQQWKSGLEASLKSETVMSTGLKPCRYGRACNRADCKFWHEDSENNGAAGVTEFDQNPDFQVSWLPTDLQIVLEESSVRVIEATTENSDYELFAVVVFVKDENEEKCNVASIVKINGEWNLFNDFMVRQIKTIEAISCNPKWKIPAIVYYRKKQLPPPPTPIKNKIPMEVFKHNAKQKYKTLTRDEHLQLVALDAEFVTLGQEETELRSDGKLATIKPQQLSVARVTVIRENGSPLMDDYVSTQEVIVDYLTKFSGIQPGDLDANYSSKNVTSLKIVYSKLCYMIEQGVKFVGHGINNDFRVINLVVPADQIIDTVTLFHFPNQRMVSLRFLAWHYLGMNIQTEVHDSLEDARAALYLYRKYEELKKKGKLEKSLEEMYEKGKKLNWKVQA</sequence>
<dbReference type="GO" id="GO:0000289">
    <property type="term" value="P:nuclear-transcribed mRNA poly(A) tail shortening"/>
    <property type="evidence" value="ECO:0007669"/>
    <property type="project" value="TreeGrafter"/>
</dbReference>
<dbReference type="InterPro" id="IPR050785">
    <property type="entry name" value="PAN2-PAN3_catalytic_subunit"/>
</dbReference>
<dbReference type="InterPro" id="IPR028889">
    <property type="entry name" value="USP"/>
</dbReference>
<keyword evidence="4" id="KW-0540">Nuclease</keyword>
<dbReference type="Pfam" id="PF20770">
    <property type="entry name" value="PAN2_N"/>
    <property type="match status" value="1"/>
</dbReference>
<dbReference type="OrthoDB" id="16516at2759"/>
<proteinExistence type="predicted"/>
<dbReference type="FunFam" id="3.30.420.10:FF:000011">
    <property type="entry name" value="PAN2-PAN3 deadenylation complex catalytic subunit PAN2"/>
    <property type="match status" value="1"/>
</dbReference>
<accession>A0A8J2J576</accession>
<evidence type="ECO:0000256" key="3">
    <source>
        <dbReference type="ARBA" id="ARBA00022664"/>
    </source>
</evidence>
<comment type="caution">
    <text evidence="10">The sequence shown here is derived from an EMBL/GenBank/DDBJ whole genome shotgun (WGS) entry which is preliminary data.</text>
</comment>
<evidence type="ECO:0000256" key="2">
    <source>
        <dbReference type="ARBA" id="ARBA00022490"/>
    </source>
</evidence>
<keyword evidence="6" id="KW-0378">Hydrolase</keyword>